<name>A0A7I8V835_9ANNE</name>
<dbReference type="Proteomes" id="UP000549394">
    <property type="component" value="Unassembled WGS sequence"/>
</dbReference>
<reference evidence="2 3" key="1">
    <citation type="submission" date="2020-08" db="EMBL/GenBank/DDBJ databases">
        <authorList>
            <person name="Hejnol A."/>
        </authorList>
    </citation>
    <scope>NUCLEOTIDE SEQUENCE [LARGE SCALE GENOMIC DNA]</scope>
</reference>
<proteinExistence type="predicted"/>
<accession>A0A7I8V835</accession>
<evidence type="ECO:0000256" key="1">
    <source>
        <dbReference type="SAM" id="MobiDB-lite"/>
    </source>
</evidence>
<comment type="caution">
    <text evidence="2">The sequence shown here is derived from an EMBL/GenBank/DDBJ whole genome shotgun (WGS) entry which is preliminary data.</text>
</comment>
<dbReference type="AlphaFoldDB" id="A0A7I8V835"/>
<organism evidence="2 3">
    <name type="scientific">Dimorphilus gyrociliatus</name>
    <dbReference type="NCBI Taxonomy" id="2664684"/>
    <lineage>
        <taxon>Eukaryota</taxon>
        <taxon>Metazoa</taxon>
        <taxon>Spiralia</taxon>
        <taxon>Lophotrochozoa</taxon>
        <taxon>Annelida</taxon>
        <taxon>Polychaeta</taxon>
        <taxon>Polychaeta incertae sedis</taxon>
        <taxon>Dinophilidae</taxon>
        <taxon>Dimorphilus</taxon>
    </lineage>
</organism>
<evidence type="ECO:0000313" key="3">
    <source>
        <dbReference type="Proteomes" id="UP000549394"/>
    </source>
</evidence>
<keyword evidence="3" id="KW-1185">Reference proteome</keyword>
<protein>
    <submittedName>
        <fullName evidence="2">DgyrCDS744</fullName>
    </submittedName>
</protein>
<sequence>MDEVNKDQKRDDENERIDRDQLDFQFYDLSDKPPVCLPETQTNETVEKSSPKEALQAFETQKITEDISKLIDLVGRYGEDWAQEFRNSYNNFLKDTNGMEDQMTREKLRGILENALLYRFKPPDDNLQKSFEFNLPATVEAIMIEDASRLLKLSREIIHLCSPYNPKEGDLRFKELDEFEKRNIKNVKNIIIPNISHELLNQHRIGLATMFSKLKCLIKIREEITSPIDNYYSCFNIRKLERVQLTAETQRIRNFFRNIVAFPAPNYILEDPRWDNMEERREAARRITKVLDVCHGVLIICQKYSPTQAQKCLDNLANFQEMNPECGFAPNWENMFLFHHIDQCIKLLNA</sequence>
<gene>
    <name evidence="2" type="ORF">DGYR_LOCUS731</name>
</gene>
<dbReference type="EMBL" id="CAJFCJ010000001">
    <property type="protein sequence ID" value="CAD5111436.1"/>
    <property type="molecule type" value="Genomic_DNA"/>
</dbReference>
<feature type="region of interest" description="Disordered" evidence="1">
    <location>
        <begin position="1"/>
        <end position="21"/>
    </location>
</feature>
<evidence type="ECO:0000313" key="2">
    <source>
        <dbReference type="EMBL" id="CAD5111436.1"/>
    </source>
</evidence>